<dbReference type="RefSeq" id="WP_346823829.1">
    <property type="nucleotide sequence ID" value="NZ_JBDKWZ010000019.1"/>
</dbReference>
<reference evidence="1 2" key="1">
    <citation type="submission" date="2024-04" db="EMBL/GenBank/DDBJ databases">
        <title>Novel genus in family Flammeovirgaceae.</title>
        <authorList>
            <person name="Nguyen T.H."/>
            <person name="Vuong T.Q."/>
            <person name="Le H."/>
            <person name="Kim S.-G."/>
        </authorList>
    </citation>
    <scope>NUCLEOTIDE SEQUENCE [LARGE SCALE GENOMIC DNA]</scope>
    <source>
        <strain evidence="1 2">JCM 23209</strain>
    </source>
</reference>
<sequence length="219" mass="25525">MKLVWNKREKETQELILFFGGWGLDEQIVTHLSSDTSDICYIHSYHLPWKEDWQFLEAYQKVYLVAWSMGVWAAGNVFENNTFPFTKTIAINGTLSAIHDELGIPIATFQGTLDHFSEASRDKFFFRMLGSKSAFQQFTPPQRTLENQREELAFFLEKVMSLPTPSFNWDKALIGNQDRIFPIKNLLHFWNGRGTEVHTLDAAHAPFHFFENWEQLLSV</sequence>
<proteinExistence type="predicted"/>
<evidence type="ECO:0000313" key="1">
    <source>
        <dbReference type="EMBL" id="MEN7551047.1"/>
    </source>
</evidence>
<comment type="caution">
    <text evidence="1">The sequence shown here is derived from an EMBL/GenBank/DDBJ whole genome shotgun (WGS) entry which is preliminary data.</text>
</comment>
<organism evidence="1 2">
    <name type="scientific">Rapidithrix thailandica</name>
    <dbReference type="NCBI Taxonomy" id="413964"/>
    <lineage>
        <taxon>Bacteria</taxon>
        <taxon>Pseudomonadati</taxon>
        <taxon>Bacteroidota</taxon>
        <taxon>Cytophagia</taxon>
        <taxon>Cytophagales</taxon>
        <taxon>Flammeovirgaceae</taxon>
        <taxon>Rapidithrix</taxon>
    </lineage>
</organism>
<evidence type="ECO:0000313" key="2">
    <source>
        <dbReference type="Proteomes" id="UP001403385"/>
    </source>
</evidence>
<dbReference type="InterPro" id="IPR007398">
    <property type="entry name" value="BioG"/>
</dbReference>
<dbReference type="EMBL" id="JBDKWZ010000019">
    <property type="protein sequence ID" value="MEN7551047.1"/>
    <property type="molecule type" value="Genomic_DNA"/>
</dbReference>
<dbReference type="Proteomes" id="UP001403385">
    <property type="component" value="Unassembled WGS sequence"/>
</dbReference>
<protein>
    <submittedName>
        <fullName evidence="1">Pimeloyl-ACP methyl esterase BioG family protein</fullName>
    </submittedName>
</protein>
<gene>
    <name evidence="1" type="ORF">AAG747_24210</name>
</gene>
<dbReference type="Pfam" id="PF04301">
    <property type="entry name" value="BioG"/>
    <property type="match status" value="1"/>
</dbReference>
<dbReference type="SUPFAM" id="SSF53474">
    <property type="entry name" value="alpha/beta-Hydrolases"/>
    <property type="match status" value="1"/>
</dbReference>
<keyword evidence="2" id="KW-1185">Reference proteome</keyword>
<name>A0AAW9SC72_9BACT</name>
<accession>A0AAW9SC72</accession>
<dbReference type="AlphaFoldDB" id="A0AAW9SC72"/>
<dbReference type="InterPro" id="IPR029058">
    <property type="entry name" value="AB_hydrolase_fold"/>
</dbReference>